<protein>
    <submittedName>
        <fullName evidence="1">Uncharacterized protein</fullName>
    </submittedName>
</protein>
<dbReference type="AlphaFoldDB" id="A0A453FVV0"/>
<reference evidence="2" key="2">
    <citation type="journal article" date="2017" name="Nat. Plants">
        <title>The Aegilops tauschii genome reveals multiple impacts of transposons.</title>
        <authorList>
            <person name="Zhao G."/>
            <person name="Zou C."/>
            <person name="Li K."/>
            <person name="Wang K."/>
            <person name="Li T."/>
            <person name="Gao L."/>
            <person name="Zhang X."/>
            <person name="Wang H."/>
            <person name="Yang Z."/>
            <person name="Liu X."/>
            <person name="Jiang W."/>
            <person name="Mao L."/>
            <person name="Kong X."/>
            <person name="Jiao Y."/>
            <person name="Jia J."/>
        </authorList>
    </citation>
    <scope>NUCLEOTIDE SEQUENCE [LARGE SCALE GENOMIC DNA]</scope>
    <source>
        <strain evidence="2">cv. AL8/78</strain>
    </source>
</reference>
<evidence type="ECO:0000313" key="1">
    <source>
        <dbReference type="EnsemblPlants" id="AET3Gv20797000.17"/>
    </source>
</evidence>
<dbReference type="EnsemblPlants" id="AET3Gv20797000.17">
    <property type="protein sequence ID" value="AET3Gv20797000.17"/>
    <property type="gene ID" value="AET3Gv20797000"/>
</dbReference>
<dbReference type="Proteomes" id="UP000015105">
    <property type="component" value="Chromosome 3D"/>
</dbReference>
<reference evidence="1" key="5">
    <citation type="journal article" date="2021" name="G3 (Bethesda)">
        <title>Aegilops tauschii genome assembly Aet v5.0 features greater sequence contiguity and improved annotation.</title>
        <authorList>
            <person name="Wang L."/>
            <person name="Zhu T."/>
            <person name="Rodriguez J.C."/>
            <person name="Deal K.R."/>
            <person name="Dubcovsky J."/>
            <person name="McGuire P.E."/>
            <person name="Lux T."/>
            <person name="Spannagl M."/>
            <person name="Mayer K.F.X."/>
            <person name="Baldrich P."/>
            <person name="Meyers B.C."/>
            <person name="Huo N."/>
            <person name="Gu Y.Q."/>
            <person name="Zhou H."/>
            <person name="Devos K.M."/>
            <person name="Bennetzen J.L."/>
            <person name="Unver T."/>
            <person name="Budak H."/>
            <person name="Gulick P.J."/>
            <person name="Galiba G."/>
            <person name="Kalapos B."/>
            <person name="Nelson D.R."/>
            <person name="Li P."/>
            <person name="You F.M."/>
            <person name="Luo M.C."/>
            <person name="Dvorak J."/>
        </authorList>
    </citation>
    <scope>NUCLEOTIDE SEQUENCE [LARGE SCALE GENOMIC DNA]</scope>
    <source>
        <strain evidence="1">cv. AL8/78</strain>
    </source>
</reference>
<name>A0A453FVV0_AEGTS</name>
<reference evidence="2" key="1">
    <citation type="journal article" date="2014" name="Science">
        <title>Ancient hybridizations among the ancestral genomes of bread wheat.</title>
        <authorList>
            <consortium name="International Wheat Genome Sequencing Consortium,"/>
            <person name="Marcussen T."/>
            <person name="Sandve S.R."/>
            <person name="Heier L."/>
            <person name="Spannagl M."/>
            <person name="Pfeifer M."/>
            <person name="Jakobsen K.S."/>
            <person name="Wulff B.B."/>
            <person name="Steuernagel B."/>
            <person name="Mayer K.F."/>
            <person name="Olsen O.A."/>
        </authorList>
    </citation>
    <scope>NUCLEOTIDE SEQUENCE [LARGE SCALE GENOMIC DNA]</scope>
    <source>
        <strain evidence="2">cv. AL8/78</strain>
    </source>
</reference>
<dbReference type="Gramene" id="AET3Gv20797000.17">
    <property type="protein sequence ID" value="AET3Gv20797000.17"/>
    <property type="gene ID" value="AET3Gv20797000"/>
</dbReference>
<accession>A0A453FVV0</accession>
<organism evidence="1 2">
    <name type="scientific">Aegilops tauschii subsp. strangulata</name>
    <name type="common">Goatgrass</name>
    <dbReference type="NCBI Taxonomy" id="200361"/>
    <lineage>
        <taxon>Eukaryota</taxon>
        <taxon>Viridiplantae</taxon>
        <taxon>Streptophyta</taxon>
        <taxon>Embryophyta</taxon>
        <taxon>Tracheophyta</taxon>
        <taxon>Spermatophyta</taxon>
        <taxon>Magnoliopsida</taxon>
        <taxon>Liliopsida</taxon>
        <taxon>Poales</taxon>
        <taxon>Poaceae</taxon>
        <taxon>BOP clade</taxon>
        <taxon>Pooideae</taxon>
        <taxon>Triticodae</taxon>
        <taxon>Triticeae</taxon>
        <taxon>Triticinae</taxon>
        <taxon>Aegilops</taxon>
    </lineage>
</organism>
<proteinExistence type="predicted"/>
<evidence type="ECO:0000313" key="2">
    <source>
        <dbReference type="Proteomes" id="UP000015105"/>
    </source>
</evidence>
<sequence length="62" mass="6759">MICSGHANVMQGAARVAQRVQLFLTITEDIVVSSHKQYHSGLSKQINITADCLIDKVSTLNC</sequence>
<keyword evidence="2" id="KW-1185">Reference proteome</keyword>
<reference evidence="1" key="4">
    <citation type="submission" date="2019-03" db="UniProtKB">
        <authorList>
            <consortium name="EnsemblPlants"/>
        </authorList>
    </citation>
    <scope>IDENTIFICATION</scope>
</reference>
<reference evidence="1" key="3">
    <citation type="journal article" date="2017" name="Nature">
        <title>Genome sequence of the progenitor of the wheat D genome Aegilops tauschii.</title>
        <authorList>
            <person name="Luo M.C."/>
            <person name="Gu Y.Q."/>
            <person name="Puiu D."/>
            <person name="Wang H."/>
            <person name="Twardziok S.O."/>
            <person name="Deal K.R."/>
            <person name="Huo N."/>
            <person name="Zhu T."/>
            <person name="Wang L."/>
            <person name="Wang Y."/>
            <person name="McGuire P.E."/>
            <person name="Liu S."/>
            <person name="Long H."/>
            <person name="Ramasamy R.K."/>
            <person name="Rodriguez J.C."/>
            <person name="Van S.L."/>
            <person name="Yuan L."/>
            <person name="Wang Z."/>
            <person name="Xia Z."/>
            <person name="Xiao L."/>
            <person name="Anderson O.D."/>
            <person name="Ouyang S."/>
            <person name="Liang Y."/>
            <person name="Zimin A.V."/>
            <person name="Pertea G."/>
            <person name="Qi P."/>
            <person name="Bennetzen J.L."/>
            <person name="Dai X."/>
            <person name="Dawson M.W."/>
            <person name="Muller H.G."/>
            <person name="Kugler K."/>
            <person name="Rivarola-Duarte L."/>
            <person name="Spannagl M."/>
            <person name="Mayer K.F.X."/>
            <person name="Lu F.H."/>
            <person name="Bevan M.W."/>
            <person name="Leroy P."/>
            <person name="Li P."/>
            <person name="You F.M."/>
            <person name="Sun Q."/>
            <person name="Liu Z."/>
            <person name="Lyons E."/>
            <person name="Wicker T."/>
            <person name="Salzberg S.L."/>
            <person name="Devos K.M."/>
            <person name="Dvorak J."/>
        </authorList>
    </citation>
    <scope>NUCLEOTIDE SEQUENCE [LARGE SCALE GENOMIC DNA]</scope>
    <source>
        <strain evidence="1">cv. AL8/78</strain>
    </source>
</reference>